<proteinExistence type="predicted"/>
<feature type="chain" id="PRO_5042164535" evidence="1">
    <location>
        <begin position="25"/>
        <end position="316"/>
    </location>
</feature>
<dbReference type="AlphaFoldDB" id="A0AAD8BEU0"/>
<feature type="signal peptide" evidence="1">
    <location>
        <begin position="1"/>
        <end position="24"/>
    </location>
</feature>
<reference evidence="2" key="2">
    <citation type="submission" date="2023-04" db="EMBL/GenBank/DDBJ databases">
        <authorList>
            <person name="Bu L."/>
            <person name="Lu L."/>
            <person name="Laidemitt M.R."/>
            <person name="Zhang S.M."/>
            <person name="Mutuku M."/>
            <person name="Mkoji G."/>
            <person name="Steinauer M."/>
            <person name="Loker E.S."/>
        </authorList>
    </citation>
    <scope>NUCLEOTIDE SEQUENCE</scope>
    <source>
        <strain evidence="2">KasaAsao</strain>
        <tissue evidence="2">Whole Snail</tissue>
    </source>
</reference>
<evidence type="ECO:0000313" key="2">
    <source>
        <dbReference type="EMBL" id="KAK0053278.1"/>
    </source>
</evidence>
<keyword evidence="1" id="KW-0732">Signal</keyword>
<gene>
    <name evidence="2" type="ORF">Bpfe_017209</name>
</gene>
<evidence type="ECO:0000313" key="3">
    <source>
        <dbReference type="Proteomes" id="UP001233172"/>
    </source>
</evidence>
<dbReference type="EMBL" id="JASAOG010000087">
    <property type="protein sequence ID" value="KAK0053278.1"/>
    <property type="molecule type" value="Genomic_DNA"/>
</dbReference>
<keyword evidence="3" id="KW-1185">Reference proteome</keyword>
<organism evidence="2 3">
    <name type="scientific">Biomphalaria pfeifferi</name>
    <name type="common">Bloodfluke planorb</name>
    <name type="synonym">Freshwater snail</name>
    <dbReference type="NCBI Taxonomy" id="112525"/>
    <lineage>
        <taxon>Eukaryota</taxon>
        <taxon>Metazoa</taxon>
        <taxon>Spiralia</taxon>
        <taxon>Lophotrochozoa</taxon>
        <taxon>Mollusca</taxon>
        <taxon>Gastropoda</taxon>
        <taxon>Heterobranchia</taxon>
        <taxon>Euthyneura</taxon>
        <taxon>Panpulmonata</taxon>
        <taxon>Hygrophila</taxon>
        <taxon>Lymnaeoidea</taxon>
        <taxon>Planorbidae</taxon>
        <taxon>Biomphalaria</taxon>
    </lineage>
</organism>
<sequence length="316" mass="35992">MIAVTPMSLLAALFGMSLVGLIEPKLHVEFGISPLDWEAETSSDLSITCAISDDTVNSGSMSNYDIQRCLIYKIDEIGWTALAAISKAESTHVLLGNSKIIKAARSIVESLNGSFIRLTWNRSDKEVYRKFRCDVEWKEYQDQSKKFSDLKISSEDKIKINSMWKASVEMLLTTELEQTIEDAIIIKMDEKVENVNNQTPEINGGDVTANVAGVENADVKLKNKISHYDKDQFFQAKQNIGSILLKSHYTKRSLLSIQDDNEALSENYLNNIKKTLNRQIIENLVRNTVELYLMSIWRALYWKYYITIPQITKIKC</sequence>
<dbReference type="Proteomes" id="UP001233172">
    <property type="component" value="Unassembled WGS sequence"/>
</dbReference>
<accession>A0AAD8BEU0</accession>
<evidence type="ECO:0000256" key="1">
    <source>
        <dbReference type="SAM" id="SignalP"/>
    </source>
</evidence>
<comment type="caution">
    <text evidence="2">The sequence shown here is derived from an EMBL/GenBank/DDBJ whole genome shotgun (WGS) entry which is preliminary data.</text>
</comment>
<protein>
    <submittedName>
        <fullName evidence="2">Uncharacterized protein</fullName>
    </submittedName>
</protein>
<reference evidence="2" key="1">
    <citation type="journal article" date="2023" name="PLoS Negl. Trop. Dis.">
        <title>A genome sequence for Biomphalaria pfeifferi, the major vector snail for the human-infecting parasite Schistosoma mansoni.</title>
        <authorList>
            <person name="Bu L."/>
            <person name="Lu L."/>
            <person name="Laidemitt M.R."/>
            <person name="Zhang S.M."/>
            <person name="Mutuku M."/>
            <person name="Mkoji G."/>
            <person name="Steinauer M."/>
            <person name="Loker E.S."/>
        </authorList>
    </citation>
    <scope>NUCLEOTIDE SEQUENCE</scope>
    <source>
        <strain evidence="2">KasaAsao</strain>
    </source>
</reference>
<name>A0AAD8BEU0_BIOPF</name>